<feature type="transmembrane region" description="Helical" evidence="5">
    <location>
        <begin position="27"/>
        <end position="46"/>
    </location>
</feature>
<dbReference type="SUPFAM" id="SSF53335">
    <property type="entry name" value="S-adenosyl-L-methionine-dependent methyltransferases"/>
    <property type="match status" value="1"/>
</dbReference>
<evidence type="ECO:0000313" key="7">
    <source>
        <dbReference type="Proteomes" id="UP000323000"/>
    </source>
</evidence>
<feature type="transmembrane region" description="Helical" evidence="5">
    <location>
        <begin position="66"/>
        <end position="87"/>
    </location>
</feature>
<dbReference type="InterPro" id="IPR029063">
    <property type="entry name" value="SAM-dependent_MTases_sf"/>
</dbReference>
<evidence type="ECO:0000256" key="5">
    <source>
        <dbReference type="SAM" id="Phobius"/>
    </source>
</evidence>
<keyword evidence="1" id="KW-0489">Methyltransferase</keyword>
<dbReference type="EMBL" id="VAHF01000004">
    <property type="protein sequence ID" value="TXG64585.1"/>
    <property type="molecule type" value="Genomic_DNA"/>
</dbReference>
<protein>
    <submittedName>
        <fullName evidence="6">Uncharacterized protein</fullName>
    </submittedName>
</protein>
<keyword evidence="5" id="KW-0812">Transmembrane</keyword>
<evidence type="ECO:0000256" key="4">
    <source>
        <dbReference type="ARBA" id="ARBA00022842"/>
    </source>
</evidence>
<evidence type="ECO:0000256" key="1">
    <source>
        <dbReference type="ARBA" id="ARBA00022603"/>
    </source>
</evidence>
<dbReference type="PANTHER" id="PTHR33640:SF8">
    <property type="entry name" value="TRANSMEMBRANE PROTEIN"/>
    <property type="match status" value="1"/>
</dbReference>
<name>A0A5C7I652_9ROSI</name>
<proteinExistence type="predicted"/>
<keyword evidence="7" id="KW-1185">Reference proteome</keyword>
<evidence type="ECO:0000256" key="3">
    <source>
        <dbReference type="ARBA" id="ARBA00022723"/>
    </source>
</evidence>
<dbReference type="GO" id="GO:0008168">
    <property type="term" value="F:methyltransferase activity"/>
    <property type="evidence" value="ECO:0007669"/>
    <property type="project" value="UniProtKB-KW"/>
</dbReference>
<dbReference type="Gene3D" id="1.10.1200.270">
    <property type="entry name" value="Methyltransferase, alpha-helical capping domain"/>
    <property type="match status" value="1"/>
</dbReference>
<dbReference type="Proteomes" id="UP000323000">
    <property type="component" value="Chromosome 4"/>
</dbReference>
<dbReference type="AlphaFoldDB" id="A0A5C7I652"/>
<dbReference type="InterPro" id="IPR042086">
    <property type="entry name" value="MeTrfase_capping"/>
</dbReference>
<dbReference type="OrthoDB" id="1095087at2759"/>
<dbReference type="Pfam" id="PF03492">
    <property type="entry name" value="Methyltransf_7"/>
    <property type="match status" value="1"/>
</dbReference>
<reference evidence="7" key="1">
    <citation type="journal article" date="2019" name="Gigascience">
        <title>De novo genome assembly of the endangered Acer yangbiense, a plant species with extremely small populations endemic to Yunnan Province, China.</title>
        <authorList>
            <person name="Yang J."/>
            <person name="Wariss H.M."/>
            <person name="Tao L."/>
            <person name="Zhang R."/>
            <person name="Yun Q."/>
            <person name="Hollingsworth P."/>
            <person name="Dao Z."/>
            <person name="Luo G."/>
            <person name="Guo H."/>
            <person name="Ma Y."/>
            <person name="Sun W."/>
        </authorList>
    </citation>
    <scope>NUCLEOTIDE SEQUENCE [LARGE SCALE GENOMIC DNA]</scope>
    <source>
        <strain evidence="7">cv. Malutang</strain>
    </source>
</reference>
<organism evidence="6 7">
    <name type="scientific">Acer yangbiense</name>
    <dbReference type="NCBI Taxonomy" id="1000413"/>
    <lineage>
        <taxon>Eukaryota</taxon>
        <taxon>Viridiplantae</taxon>
        <taxon>Streptophyta</taxon>
        <taxon>Embryophyta</taxon>
        <taxon>Tracheophyta</taxon>
        <taxon>Spermatophyta</taxon>
        <taxon>Magnoliopsida</taxon>
        <taxon>eudicotyledons</taxon>
        <taxon>Gunneridae</taxon>
        <taxon>Pentapetalae</taxon>
        <taxon>rosids</taxon>
        <taxon>malvids</taxon>
        <taxon>Sapindales</taxon>
        <taxon>Sapindaceae</taxon>
        <taxon>Hippocastanoideae</taxon>
        <taxon>Acereae</taxon>
        <taxon>Acer</taxon>
    </lineage>
</organism>
<gene>
    <name evidence="6" type="ORF">EZV62_011579</name>
</gene>
<comment type="caution">
    <text evidence="6">The sequence shown here is derived from an EMBL/GenBank/DDBJ whole genome shotgun (WGS) entry which is preliminary data.</text>
</comment>
<dbReference type="PANTHER" id="PTHR33640">
    <property type="entry name" value="TRANSMEMBRANE PROTEIN"/>
    <property type="match status" value="1"/>
</dbReference>
<sequence>MDSFRINNIQVEKANAIMKHHRQLRKMANWFRLIEICVVLLVVSRFSSQLPLAVKNSGGYFRELTVFIVSPRFVFIVGNLIVITLFAKSGQFSAQDSPGKNSGSDLIKEFVEKSEKTQNIHRQEIEYREKQSTCIEKVASDEIKHYKRSQSENLRRVSCYKPCRELRRSETEKCTKISYSGGEKLVKKSNPEDEMSNEEFRRTIEAFIAKQQKFRREEEICCANLVRGSELKPELDRRTSIYSLVIEEKLDSINLPFYTPTKEEVEKVIEDEGSFTLQGLDTLIMDWDIYIKEADHHGCLDKQEISEIIIATTIRAVSEPILVFQFREAIMDDFSLVSCLEKNPSPSSFCFPNSAMVFLIASLTWSTKPFNPIFVSSAPNLAVPQVKMFPQQFSGTFSNVLPLKFIATDSREVFKNPDLARAALI</sequence>
<accession>A0A5C7I652</accession>
<evidence type="ECO:0000256" key="2">
    <source>
        <dbReference type="ARBA" id="ARBA00022679"/>
    </source>
</evidence>
<dbReference type="GO" id="GO:0032259">
    <property type="term" value="P:methylation"/>
    <property type="evidence" value="ECO:0007669"/>
    <property type="project" value="UniProtKB-KW"/>
</dbReference>
<keyword evidence="3" id="KW-0479">Metal-binding</keyword>
<keyword evidence="4" id="KW-0460">Magnesium</keyword>
<dbReference type="InterPro" id="IPR005299">
    <property type="entry name" value="MeTrfase_7"/>
</dbReference>
<keyword evidence="2" id="KW-0808">Transferase</keyword>
<evidence type="ECO:0000313" key="6">
    <source>
        <dbReference type="EMBL" id="TXG64585.1"/>
    </source>
</evidence>
<keyword evidence="5" id="KW-0472">Membrane</keyword>
<dbReference type="GO" id="GO:0046872">
    <property type="term" value="F:metal ion binding"/>
    <property type="evidence" value="ECO:0007669"/>
    <property type="project" value="UniProtKB-KW"/>
</dbReference>
<keyword evidence="5" id="KW-1133">Transmembrane helix</keyword>